<dbReference type="InterPro" id="IPR058634">
    <property type="entry name" value="AaeA-lik-b-barrel"/>
</dbReference>
<keyword evidence="3" id="KW-0472">Membrane</keyword>
<gene>
    <name evidence="7" type="ORF">Q4F19_05500</name>
</gene>
<organism evidence="7 8">
    <name type="scientific">Sphingomonas natans</name>
    <dbReference type="NCBI Taxonomy" id="3063330"/>
    <lineage>
        <taxon>Bacteria</taxon>
        <taxon>Pseudomonadati</taxon>
        <taxon>Pseudomonadota</taxon>
        <taxon>Alphaproteobacteria</taxon>
        <taxon>Sphingomonadales</taxon>
        <taxon>Sphingomonadaceae</taxon>
        <taxon>Sphingomonas</taxon>
    </lineage>
</organism>
<dbReference type="InterPro" id="IPR058624">
    <property type="entry name" value="MdtA-like_HH"/>
</dbReference>
<keyword evidence="3" id="KW-0812">Transmembrane</keyword>
<comment type="caution">
    <text evidence="7">The sequence shown here is derived from an EMBL/GenBank/DDBJ whole genome shotgun (WGS) entry which is preliminary data.</text>
</comment>
<feature type="domain" description="p-hydroxybenzoic acid efflux pump subunit AaeA-like beta-barrel" evidence="6">
    <location>
        <begin position="302"/>
        <end position="394"/>
    </location>
</feature>
<sequence length="401" mass="42567">MAEDNPQIPPEVKRQEEAAKPVEAKPAPQPEAAKPDPAEQKAKRKRWLTILAAVVAVIAVILLLYHFLIGVRHVSTDNAYVGADTAQITPLVAGAVTEVRVANTQYVRQGDILVVIDPADARVVSERTAADLAQARRELGQTRATGGKLDAQITARDADIARARAEGLSAQADFEKARTDRDRREKLAAAGAVSGDELTSARNAFATAQARLGVAKAGLDQARANRAAAVEELKANQALTAGPTETNPDVAAARARYDAAQLDVKRTVIRAPISGIVAQRNVQIGQRVAPGTAIMTIVPVNTMYVDANFKEGQLRKVRVGQPATMTADLYGGGVEYTGKVVGMAGGTGSAFALIPAQNATGNWIKVVQRIPVRIALDPKQLADHPLRVGLSMDVDIDVSER</sequence>
<evidence type="ECO:0000259" key="5">
    <source>
        <dbReference type="Pfam" id="PF25917"/>
    </source>
</evidence>
<comment type="subcellular location">
    <subcellularLocation>
        <location evidence="1">Cell envelope</location>
    </subcellularLocation>
</comment>
<evidence type="ECO:0000313" key="8">
    <source>
        <dbReference type="Proteomes" id="UP001169764"/>
    </source>
</evidence>
<evidence type="ECO:0000256" key="2">
    <source>
        <dbReference type="SAM" id="MobiDB-lite"/>
    </source>
</evidence>
<name>A0ABT8Y674_9SPHN</name>
<feature type="transmembrane region" description="Helical" evidence="3">
    <location>
        <begin position="47"/>
        <end position="68"/>
    </location>
</feature>
<dbReference type="Pfam" id="PF25917">
    <property type="entry name" value="BSH_RND"/>
    <property type="match status" value="1"/>
</dbReference>
<dbReference type="InterPro" id="IPR058625">
    <property type="entry name" value="MdtA-like_BSH"/>
</dbReference>
<dbReference type="Gene3D" id="1.10.287.470">
    <property type="entry name" value="Helix hairpin bin"/>
    <property type="match status" value="1"/>
</dbReference>
<evidence type="ECO:0000256" key="1">
    <source>
        <dbReference type="ARBA" id="ARBA00004196"/>
    </source>
</evidence>
<proteinExistence type="predicted"/>
<dbReference type="Pfam" id="PF25876">
    <property type="entry name" value="HH_MFP_RND"/>
    <property type="match status" value="1"/>
</dbReference>
<dbReference type="RefSeq" id="WP_303540553.1">
    <property type="nucleotide sequence ID" value="NZ_JAUOTP010000002.1"/>
</dbReference>
<protein>
    <submittedName>
        <fullName evidence="7">HlyD family efflux transporter periplasmic adaptor subunit</fullName>
    </submittedName>
</protein>
<evidence type="ECO:0000313" key="7">
    <source>
        <dbReference type="EMBL" id="MDO6413828.1"/>
    </source>
</evidence>
<evidence type="ECO:0000259" key="4">
    <source>
        <dbReference type="Pfam" id="PF25876"/>
    </source>
</evidence>
<dbReference type="PANTHER" id="PTHR30386">
    <property type="entry name" value="MEMBRANE FUSION SUBUNIT OF EMRAB-TOLC MULTIDRUG EFFLUX PUMP"/>
    <property type="match status" value="1"/>
</dbReference>
<dbReference type="Gene3D" id="2.40.50.100">
    <property type="match status" value="1"/>
</dbReference>
<feature type="domain" description="Multidrug resistance protein MdtA-like alpha-helical hairpin" evidence="4">
    <location>
        <begin position="161"/>
        <end position="225"/>
    </location>
</feature>
<reference evidence="7" key="1">
    <citation type="submission" date="2023-07" db="EMBL/GenBank/DDBJ databases">
        <authorList>
            <person name="Kim M."/>
        </authorList>
    </citation>
    <scope>NUCLEOTIDE SEQUENCE</scope>
    <source>
        <strain evidence="7">BIUV-7</strain>
    </source>
</reference>
<feature type="compositionally biased region" description="Basic and acidic residues" evidence="2">
    <location>
        <begin position="11"/>
        <end position="23"/>
    </location>
</feature>
<evidence type="ECO:0000259" key="6">
    <source>
        <dbReference type="Pfam" id="PF25963"/>
    </source>
</evidence>
<evidence type="ECO:0000256" key="3">
    <source>
        <dbReference type="SAM" id="Phobius"/>
    </source>
</evidence>
<dbReference type="Gene3D" id="2.40.30.170">
    <property type="match status" value="1"/>
</dbReference>
<dbReference type="InterPro" id="IPR050739">
    <property type="entry name" value="MFP"/>
</dbReference>
<dbReference type="SUPFAM" id="SSF111369">
    <property type="entry name" value="HlyD-like secretion proteins"/>
    <property type="match status" value="2"/>
</dbReference>
<keyword evidence="3" id="KW-1133">Transmembrane helix</keyword>
<accession>A0ABT8Y674</accession>
<keyword evidence="8" id="KW-1185">Reference proteome</keyword>
<dbReference type="EMBL" id="JAUOTP010000002">
    <property type="protein sequence ID" value="MDO6413828.1"/>
    <property type="molecule type" value="Genomic_DNA"/>
</dbReference>
<dbReference type="PANTHER" id="PTHR30386:SF19">
    <property type="entry name" value="MULTIDRUG EXPORT PROTEIN EMRA-RELATED"/>
    <property type="match status" value="1"/>
</dbReference>
<feature type="domain" description="Multidrug resistance protein MdtA-like barrel-sandwich hybrid" evidence="5">
    <location>
        <begin position="85"/>
        <end position="298"/>
    </location>
</feature>
<dbReference type="PRINTS" id="PR01490">
    <property type="entry name" value="RTXTOXIND"/>
</dbReference>
<feature type="region of interest" description="Disordered" evidence="2">
    <location>
        <begin position="1"/>
        <end position="40"/>
    </location>
</feature>
<dbReference type="Pfam" id="PF25963">
    <property type="entry name" value="Beta-barrel_AAEA"/>
    <property type="match status" value="1"/>
</dbReference>
<dbReference type="Proteomes" id="UP001169764">
    <property type="component" value="Unassembled WGS sequence"/>
</dbReference>